<reference evidence="1" key="1">
    <citation type="journal article" date="2019" name="bioRxiv">
        <title>The Genome of the Zebra Mussel, Dreissena polymorpha: A Resource for Invasive Species Research.</title>
        <authorList>
            <person name="McCartney M.A."/>
            <person name="Auch B."/>
            <person name="Kono T."/>
            <person name="Mallez S."/>
            <person name="Zhang Y."/>
            <person name="Obille A."/>
            <person name="Becker A."/>
            <person name="Abrahante J.E."/>
            <person name="Garbe J."/>
            <person name="Badalamenti J.P."/>
            <person name="Herman A."/>
            <person name="Mangelson H."/>
            <person name="Liachko I."/>
            <person name="Sullivan S."/>
            <person name="Sone E.D."/>
            <person name="Koren S."/>
            <person name="Silverstein K.A.T."/>
            <person name="Beckman K.B."/>
            <person name="Gohl D.M."/>
        </authorList>
    </citation>
    <scope>NUCLEOTIDE SEQUENCE</scope>
    <source>
        <strain evidence="1">Duluth1</strain>
        <tissue evidence="1">Whole animal</tissue>
    </source>
</reference>
<dbReference type="EMBL" id="JAIWYP010000006">
    <property type="protein sequence ID" value="KAH3804695.1"/>
    <property type="molecule type" value="Genomic_DNA"/>
</dbReference>
<dbReference type="AlphaFoldDB" id="A0A9D4JAJ8"/>
<protein>
    <submittedName>
        <fullName evidence="1">Uncharacterized protein</fullName>
    </submittedName>
</protein>
<gene>
    <name evidence="1" type="ORF">DPMN_132983</name>
</gene>
<organism evidence="1 2">
    <name type="scientific">Dreissena polymorpha</name>
    <name type="common">Zebra mussel</name>
    <name type="synonym">Mytilus polymorpha</name>
    <dbReference type="NCBI Taxonomy" id="45954"/>
    <lineage>
        <taxon>Eukaryota</taxon>
        <taxon>Metazoa</taxon>
        <taxon>Spiralia</taxon>
        <taxon>Lophotrochozoa</taxon>
        <taxon>Mollusca</taxon>
        <taxon>Bivalvia</taxon>
        <taxon>Autobranchia</taxon>
        <taxon>Heteroconchia</taxon>
        <taxon>Euheterodonta</taxon>
        <taxon>Imparidentia</taxon>
        <taxon>Neoheterodontei</taxon>
        <taxon>Myida</taxon>
        <taxon>Dreissenoidea</taxon>
        <taxon>Dreissenidae</taxon>
        <taxon>Dreissena</taxon>
    </lineage>
</organism>
<accession>A0A9D4JAJ8</accession>
<evidence type="ECO:0000313" key="2">
    <source>
        <dbReference type="Proteomes" id="UP000828390"/>
    </source>
</evidence>
<reference evidence="1" key="2">
    <citation type="submission" date="2020-11" db="EMBL/GenBank/DDBJ databases">
        <authorList>
            <person name="McCartney M.A."/>
            <person name="Auch B."/>
            <person name="Kono T."/>
            <person name="Mallez S."/>
            <person name="Becker A."/>
            <person name="Gohl D.M."/>
            <person name="Silverstein K.A.T."/>
            <person name="Koren S."/>
            <person name="Bechman K.B."/>
            <person name="Herman A."/>
            <person name="Abrahante J.E."/>
            <person name="Garbe J."/>
        </authorList>
    </citation>
    <scope>NUCLEOTIDE SEQUENCE</scope>
    <source>
        <strain evidence="1">Duluth1</strain>
        <tissue evidence="1">Whole animal</tissue>
    </source>
</reference>
<dbReference type="Proteomes" id="UP000828390">
    <property type="component" value="Unassembled WGS sequence"/>
</dbReference>
<evidence type="ECO:0000313" key="1">
    <source>
        <dbReference type="EMBL" id="KAH3804695.1"/>
    </source>
</evidence>
<proteinExistence type="predicted"/>
<name>A0A9D4JAJ8_DREPO</name>
<keyword evidence="2" id="KW-1185">Reference proteome</keyword>
<comment type="caution">
    <text evidence="1">The sequence shown here is derived from an EMBL/GenBank/DDBJ whole genome shotgun (WGS) entry which is preliminary data.</text>
</comment>
<sequence>MSKEAKAKGTEILEKELQTSKVSQEKLLQLLQTPAVPQVPRPEILKFAEYFGHAF</sequence>